<reference evidence="2" key="1">
    <citation type="journal article" date="2019" name="Int. J. Syst. Evol. Microbiol.">
        <title>The Global Catalogue of Microorganisms (GCM) 10K type strain sequencing project: providing services to taxonomists for standard genome sequencing and annotation.</title>
        <authorList>
            <consortium name="The Broad Institute Genomics Platform"/>
            <consortium name="The Broad Institute Genome Sequencing Center for Infectious Disease"/>
            <person name="Wu L."/>
            <person name="Ma J."/>
        </authorList>
    </citation>
    <scope>NUCLEOTIDE SEQUENCE [LARGE SCALE GENOMIC DNA]</scope>
    <source>
        <strain evidence="2">CGMCC 1.12770</strain>
    </source>
</reference>
<dbReference type="Proteomes" id="UP000652153">
    <property type="component" value="Unassembled WGS sequence"/>
</dbReference>
<comment type="caution">
    <text evidence="1">The sequence shown here is derived from an EMBL/GenBank/DDBJ whole genome shotgun (WGS) entry which is preliminary data.</text>
</comment>
<gene>
    <name evidence="1" type="ORF">GCM10008014_28010</name>
</gene>
<name>A0ABQ1ZC39_9BACL</name>
<evidence type="ECO:0000313" key="2">
    <source>
        <dbReference type="Proteomes" id="UP000652153"/>
    </source>
</evidence>
<evidence type="ECO:0000313" key="1">
    <source>
        <dbReference type="EMBL" id="GGH56904.1"/>
    </source>
</evidence>
<organism evidence="1 2">
    <name type="scientific">Paenibacillus silvae</name>
    <dbReference type="NCBI Taxonomy" id="1325358"/>
    <lineage>
        <taxon>Bacteria</taxon>
        <taxon>Bacillati</taxon>
        <taxon>Bacillota</taxon>
        <taxon>Bacilli</taxon>
        <taxon>Bacillales</taxon>
        <taxon>Paenibacillaceae</taxon>
        <taxon>Paenibacillus</taxon>
    </lineage>
</organism>
<protein>
    <submittedName>
        <fullName evidence="1">Uncharacterized protein</fullName>
    </submittedName>
</protein>
<sequence>MANLMPMHEILAVKNGYAGKIFKRAGHQIVVILDPAYARIRVESRNNRI</sequence>
<proteinExistence type="predicted"/>
<dbReference type="EMBL" id="BMFU01000003">
    <property type="protein sequence ID" value="GGH56904.1"/>
    <property type="molecule type" value="Genomic_DNA"/>
</dbReference>
<accession>A0ABQ1ZC39</accession>
<keyword evidence="2" id="KW-1185">Reference proteome</keyword>